<dbReference type="AlphaFoldDB" id="W9X3D4"/>
<dbReference type="EMBL" id="AMGX01000007">
    <property type="protein sequence ID" value="EXJ71820.1"/>
    <property type="molecule type" value="Genomic_DNA"/>
</dbReference>
<accession>W9X3D4</accession>
<sequence>MGNVEANRQLAHKIVETWSIDVGGDVDPFFNLFHDDATFTTMAQKGMLPILAGTLDKKGFRDWVYKETRVSATKLKVEGITADENRLALEASSDMVVNGNSYQNCYHWLFEIRDGKISAARFYLDTLFAKKAIEWVEEAEEAARTNLKKSVN</sequence>
<dbReference type="OrthoDB" id="5225678at2759"/>
<evidence type="ECO:0000259" key="1">
    <source>
        <dbReference type="Pfam" id="PF12680"/>
    </source>
</evidence>
<comment type="caution">
    <text evidence="2">The sequence shown here is derived from an EMBL/GenBank/DDBJ whole genome shotgun (WGS) entry which is preliminary data.</text>
</comment>
<protein>
    <recommendedName>
        <fullName evidence="1">SnoaL-like domain-containing protein</fullName>
    </recommendedName>
</protein>
<dbReference type="GeneID" id="19190346"/>
<dbReference type="SUPFAM" id="SSF54427">
    <property type="entry name" value="NTF2-like"/>
    <property type="match status" value="1"/>
</dbReference>
<dbReference type="HOGENOM" id="CLU_146145_0_0_1"/>
<keyword evidence="3" id="KW-1185">Reference proteome</keyword>
<dbReference type="InterPro" id="IPR037401">
    <property type="entry name" value="SnoaL-like"/>
</dbReference>
<organism evidence="2 3">
    <name type="scientific">Cladophialophora psammophila CBS 110553</name>
    <dbReference type="NCBI Taxonomy" id="1182543"/>
    <lineage>
        <taxon>Eukaryota</taxon>
        <taxon>Fungi</taxon>
        <taxon>Dikarya</taxon>
        <taxon>Ascomycota</taxon>
        <taxon>Pezizomycotina</taxon>
        <taxon>Eurotiomycetes</taxon>
        <taxon>Chaetothyriomycetidae</taxon>
        <taxon>Chaetothyriales</taxon>
        <taxon>Herpotrichiellaceae</taxon>
        <taxon>Cladophialophora</taxon>
    </lineage>
</organism>
<dbReference type="RefSeq" id="XP_007744419.1">
    <property type="nucleotide sequence ID" value="XM_007746229.1"/>
</dbReference>
<dbReference type="Gene3D" id="3.10.450.50">
    <property type="match status" value="1"/>
</dbReference>
<evidence type="ECO:0000313" key="2">
    <source>
        <dbReference type="EMBL" id="EXJ71820.1"/>
    </source>
</evidence>
<dbReference type="Proteomes" id="UP000019471">
    <property type="component" value="Unassembled WGS sequence"/>
</dbReference>
<reference evidence="2 3" key="1">
    <citation type="submission" date="2013-03" db="EMBL/GenBank/DDBJ databases">
        <title>The Genome Sequence of Cladophialophora psammophila CBS 110553.</title>
        <authorList>
            <consortium name="The Broad Institute Genomics Platform"/>
            <person name="Cuomo C."/>
            <person name="de Hoog S."/>
            <person name="Gorbushina A."/>
            <person name="Walker B."/>
            <person name="Young S.K."/>
            <person name="Zeng Q."/>
            <person name="Gargeya S."/>
            <person name="Fitzgerald M."/>
            <person name="Haas B."/>
            <person name="Abouelleil A."/>
            <person name="Allen A.W."/>
            <person name="Alvarado L."/>
            <person name="Arachchi H.M."/>
            <person name="Berlin A.M."/>
            <person name="Chapman S.B."/>
            <person name="Gainer-Dewar J."/>
            <person name="Goldberg J."/>
            <person name="Griggs A."/>
            <person name="Gujja S."/>
            <person name="Hansen M."/>
            <person name="Howarth C."/>
            <person name="Imamovic A."/>
            <person name="Ireland A."/>
            <person name="Larimer J."/>
            <person name="McCowan C."/>
            <person name="Murphy C."/>
            <person name="Pearson M."/>
            <person name="Poon T.W."/>
            <person name="Priest M."/>
            <person name="Roberts A."/>
            <person name="Saif S."/>
            <person name="Shea T."/>
            <person name="Sisk P."/>
            <person name="Sykes S."/>
            <person name="Wortman J."/>
            <person name="Nusbaum C."/>
            <person name="Birren B."/>
        </authorList>
    </citation>
    <scope>NUCLEOTIDE SEQUENCE [LARGE SCALE GENOMIC DNA]</scope>
    <source>
        <strain evidence="2 3">CBS 110553</strain>
    </source>
</reference>
<gene>
    <name evidence="2" type="ORF">A1O5_05630</name>
</gene>
<proteinExistence type="predicted"/>
<dbReference type="InterPro" id="IPR032710">
    <property type="entry name" value="NTF2-like_dom_sf"/>
</dbReference>
<dbReference type="Pfam" id="PF12680">
    <property type="entry name" value="SnoaL_2"/>
    <property type="match status" value="1"/>
</dbReference>
<feature type="domain" description="SnoaL-like" evidence="1">
    <location>
        <begin position="23"/>
        <end position="118"/>
    </location>
</feature>
<name>W9X3D4_9EURO</name>
<evidence type="ECO:0000313" key="3">
    <source>
        <dbReference type="Proteomes" id="UP000019471"/>
    </source>
</evidence>